<evidence type="ECO:0000256" key="4">
    <source>
        <dbReference type="ARBA" id="ARBA00040201"/>
    </source>
</evidence>
<comment type="subunit">
    <text evidence="6">Component of the FTS/Hook/FHIP complex (FHF complex), composed of AKTIP/FTS, FHIP1B, and one or more members of the Hook family of proteins HOOK1, HOOK2, and HOOK3. The FHF complex associates with the homotypic vesicular sorting complex (the HOPS complex).</text>
</comment>
<feature type="region of interest" description="Disordered" evidence="7">
    <location>
        <begin position="334"/>
        <end position="354"/>
    </location>
</feature>
<evidence type="ECO:0000259" key="8">
    <source>
        <dbReference type="Pfam" id="PF19314"/>
    </source>
</evidence>
<evidence type="ECO:0000256" key="7">
    <source>
        <dbReference type="SAM" id="MobiDB-lite"/>
    </source>
</evidence>
<dbReference type="HOGENOM" id="CLU_007807_1_0_1"/>
<dbReference type="GO" id="GO:0070695">
    <property type="term" value="C:FHF complex"/>
    <property type="evidence" value="ECO:0007669"/>
    <property type="project" value="TreeGrafter"/>
</dbReference>
<dbReference type="STRING" id="99883.ENSTNIP00000009486"/>
<dbReference type="InterPro" id="IPR019384">
    <property type="entry name" value="FHIP"/>
</dbReference>
<dbReference type="GO" id="GO:0007032">
    <property type="term" value="P:endosome organization"/>
    <property type="evidence" value="ECO:0007669"/>
    <property type="project" value="TreeGrafter"/>
</dbReference>
<evidence type="ECO:0000256" key="1">
    <source>
        <dbReference type="ARBA" id="ARBA00022448"/>
    </source>
</evidence>
<organism evidence="9 10">
    <name type="scientific">Tetraodon nigroviridis</name>
    <name type="common">Spotted green pufferfish</name>
    <name type="synonym">Chelonodon nigroviridis</name>
    <dbReference type="NCBI Taxonomy" id="99883"/>
    <lineage>
        <taxon>Eukaryota</taxon>
        <taxon>Metazoa</taxon>
        <taxon>Chordata</taxon>
        <taxon>Craniata</taxon>
        <taxon>Vertebrata</taxon>
        <taxon>Euteleostomi</taxon>
        <taxon>Actinopterygii</taxon>
        <taxon>Neopterygii</taxon>
        <taxon>Teleostei</taxon>
        <taxon>Neoteleostei</taxon>
        <taxon>Acanthomorphata</taxon>
        <taxon>Eupercaria</taxon>
        <taxon>Tetraodontiformes</taxon>
        <taxon>Tetradontoidea</taxon>
        <taxon>Tetraodontidae</taxon>
        <taxon>Tetraodon</taxon>
    </lineage>
</organism>
<dbReference type="InterPro" id="IPR045668">
    <property type="entry name" value="FHIP_KELAA_motif"/>
</dbReference>
<sequence length="770" mass="84592">MNSLEFCNAVVQVAHPLVRSQLLDYLHNGFLVPVMGTALHTSSLDEMIASTAYLDLFLRSISETSLLKTFLCFILLHCHDNDTILDILLTHISGNSRLCMVSLSLFQTLLSLNCEDVMLQLILRYLLPCNHVMLSQRRSIRETDMYGKSADKFLSLIPECCRLNPMHSAEQEEDGVFWARGGVGPSTPTSVDLPYSGSSASHPLAPDSPRHQFYTNIECLAWNSGYLEYLKDARRCIEVCSWACCDWSAPYDGENPSPNAVLPPPRQSSMAMFPEHFSLEYREASSTPPGQPKAAVLSAGRSELSSSDLDSGEWDVTIGKNNCISLTPRSKKRSLQRDELFPKPNCTPPSSSSLTPLLQNLSTLSSANHVLMCSTSDGSQTMYNGTTGQEETCSDNRDRLEIKKAKRDLEDPKALDENANQNGSLVTCHAQSCPAGAQARFSISETNHSRAPCVIQIPSSQIMSSSKMEGLNSHSTSADIEDSKQTESVESLIQELLEEVPGDSQPAADSSGRGINIEAFTQELNELEDRVKDCRRAASQQEEAAGRRWEEEEEQPPSSTTPEVKLTTDMKGGADLLSSSARLPNQTASQPYTGPFMVVLLTKLENMLQNSLYVNILLTGIVAQLACYPQPLLRSFLLNTNMVFQPSVKSLIQVLGSVKNRIEVFAASHEDFPVMLRKAQQYLVARGKVDCSDGAVGVAPLRRADSLGKHHMRDGSQSLHNTLFRAGAGSRATGQEKQAEALRVKNAVYCAIIFCEFLKELAALAQEHAV</sequence>
<dbReference type="Pfam" id="PF19311">
    <property type="entry name" value="KELAA"/>
    <property type="match status" value="1"/>
</dbReference>
<reference evidence="10" key="1">
    <citation type="journal article" date="2004" name="Nature">
        <title>Genome duplication in the teleost fish Tetraodon nigroviridis reveals the early vertebrate proto-karyotype.</title>
        <authorList>
            <person name="Jaillon O."/>
            <person name="Aury J.-M."/>
            <person name="Brunet F."/>
            <person name="Petit J.-L."/>
            <person name="Stange-Thomann N."/>
            <person name="Mauceli E."/>
            <person name="Bouneau L."/>
            <person name="Fischer C."/>
            <person name="Ozouf-Costaz C."/>
            <person name="Bernot A."/>
            <person name="Nicaud S."/>
            <person name="Jaffe D."/>
            <person name="Fisher S."/>
            <person name="Lutfalla G."/>
            <person name="Dossat C."/>
            <person name="Segurens B."/>
            <person name="Dasilva C."/>
            <person name="Salanoubat M."/>
            <person name="Levy M."/>
            <person name="Boudet N."/>
            <person name="Castellano S."/>
            <person name="Anthouard V."/>
            <person name="Jubin C."/>
            <person name="Castelli V."/>
            <person name="Katinka M."/>
            <person name="Vacherie B."/>
            <person name="Biemont C."/>
            <person name="Skalli Z."/>
            <person name="Cattolico L."/>
            <person name="Poulain J."/>
            <person name="De Berardinis V."/>
            <person name="Cruaud C."/>
            <person name="Duprat S."/>
            <person name="Brottier P."/>
            <person name="Coutanceau J.-P."/>
            <person name="Gouzy J."/>
            <person name="Parra G."/>
            <person name="Lardier G."/>
            <person name="Chapple C."/>
            <person name="McKernan K.J."/>
            <person name="McEwan P."/>
            <person name="Bosak S."/>
            <person name="Kellis M."/>
            <person name="Volff J.-N."/>
            <person name="Guigo R."/>
            <person name="Zody M.C."/>
            <person name="Mesirov J."/>
            <person name="Lindblad-Toh K."/>
            <person name="Birren B."/>
            <person name="Nusbaum C."/>
            <person name="Kahn D."/>
            <person name="Robinson-Rechavi M."/>
            <person name="Laudet V."/>
            <person name="Schachter V."/>
            <person name="Quetier F."/>
            <person name="Saurin W."/>
            <person name="Scarpelli C."/>
            <person name="Wincker P."/>
            <person name="Lander E.S."/>
            <person name="Weissenbach J."/>
            <person name="Roest Crollius H."/>
        </authorList>
    </citation>
    <scope>NUCLEOTIDE SEQUENCE [LARGE SCALE GENOMIC DNA]</scope>
</reference>
<evidence type="ECO:0000256" key="2">
    <source>
        <dbReference type="ARBA" id="ARBA00022927"/>
    </source>
</evidence>
<keyword evidence="2" id="KW-0653">Protein transport</keyword>
<reference evidence="9" key="3">
    <citation type="submission" date="2025-09" db="UniProtKB">
        <authorList>
            <consortium name="Ensembl"/>
        </authorList>
    </citation>
    <scope>IDENTIFICATION</scope>
</reference>
<feature type="region of interest" description="Disordered" evidence="7">
    <location>
        <begin position="534"/>
        <end position="567"/>
    </location>
</feature>
<comment type="function">
    <text evidence="5">Component of the FTS/Hook/FHIP complex (FHF complex). The FHF complex may function to promote vesicle trafficking and/or fusion via the homotypic vesicular protein sorting complex (the HOPS complex). FHF complex promotes the distribution of AP-4 complex to the perinuclear area of the cell.</text>
</comment>
<dbReference type="AlphaFoldDB" id="H3CMK5"/>
<feature type="region of interest" description="Disordered" evidence="7">
    <location>
        <begin position="469"/>
        <end position="488"/>
    </location>
</feature>
<dbReference type="Ensembl" id="ENSTNIT00000009660.1">
    <property type="protein sequence ID" value="ENSTNIP00000009486.1"/>
    <property type="gene ID" value="ENSTNIG00000006702.1"/>
</dbReference>
<dbReference type="InterPro" id="IPR045669">
    <property type="entry name" value="FHIP_C"/>
</dbReference>
<accession>H3CMK5</accession>
<evidence type="ECO:0000256" key="3">
    <source>
        <dbReference type="ARBA" id="ARBA00024336"/>
    </source>
</evidence>
<dbReference type="GO" id="GO:0008333">
    <property type="term" value="P:endosome to lysosome transport"/>
    <property type="evidence" value="ECO:0007669"/>
    <property type="project" value="TreeGrafter"/>
</dbReference>
<comment type="similarity">
    <text evidence="3">Belongs to the FHIP family.</text>
</comment>
<dbReference type="PANTHER" id="PTHR21705:SF4">
    <property type="entry name" value="FHF COMPLEX SUBUNIT HOOK-INTERACTING PROTEIN 1B"/>
    <property type="match status" value="1"/>
</dbReference>
<keyword evidence="10" id="KW-1185">Reference proteome</keyword>
<dbReference type="GO" id="GO:0007040">
    <property type="term" value="P:lysosome organization"/>
    <property type="evidence" value="ECO:0007669"/>
    <property type="project" value="TreeGrafter"/>
</dbReference>
<dbReference type="Proteomes" id="UP000007303">
    <property type="component" value="Unassembled WGS sequence"/>
</dbReference>
<dbReference type="Pfam" id="PF19314">
    <property type="entry name" value="DUF5917"/>
    <property type="match status" value="1"/>
</dbReference>
<name>H3CMK5_TETNG</name>
<reference evidence="9" key="2">
    <citation type="submission" date="2025-08" db="UniProtKB">
        <authorList>
            <consortium name="Ensembl"/>
        </authorList>
    </citation>
    <scope>IDENTIFICATION</scope>
</reference>
<evidence type="ECO:0000313" key="10">
    <source>
        <dbReference type="Proteomes" id="UP000007303"/>
    </source>
</evidence>
<dbReference type="Pfam" id="PF10257">
    <property type="entry name" value="RAI16-like"/>
    <property type="match status" value="1"/>
</dbReference>
<keyword evidence="1" id="KW-0813">Transport</keyword>
<protein>
    <recommendedName>
        <fullName evidence="4">FHF complex subunit HOOK-interacting protein 1B</fullName>
    </recommendedName>
</protein>
<dbReference type="OMA" id="WADSSPM"/>
<dbReference type="GO" id="GO:0015031">
    <property type="term" value="P:protein transport"/>
    <property type="evidence" value="ECO:0007669"/>
    <property type="project" value="UniProtKB-KW"/>
</dbReference>
<dbReference type="InParanoid" id="H3CMK5"/>
<dbReference type="FunCoup" id="H3CMK5">
    <property type="interactions" value="1014"/>
</dbReference>
<feature type="domain" description="FHF complex subunit HOOK-interacting protein C-terminal" evidence="8">
    <location>
        <begin position="593"/>
        <end position="685"/>
    </location>
</feature>
<feature type="region of interest" description="Disordered" evidence="7">
    <location>
        <begin position="282"/>
        <end position="301"/>
    </location>
</feature>
<dbReference type="GeneTree" id="ENSGT00950000182936"/>
<evidence type="ECO:0000313" key="9">
    <source>
        <dbReference type="Ensembl" id="ENSTNIP00000009486.1"/>
    </source>
</evidence>
<evidence type="ECO:0000256" key="5">
    <source>
        <dbReference type="ARBA" id="ARBA00046048"/>
    </source>
</evidence>
<proteinExistence type="inferred from homology"/>
<evidence type="ECO:0000256" key="6">
    <source>
        <dbReference type="ARBA" id="ARBA00046925"/>
    </source>
</evidence>
<dbReference type="GO" id="GO:0045022">
    <property type="term" value="P:early endosome to late endosome transport"/>
    <property type="evidence" value="ECO:0007669"/>
    <property type="project" value="TreeGrafter"/>
</dbReference>
<dbReference type="PANTHER" id="PTHR21705">
    <property type="entry name" value="RAI16 PROTEIN-RELATED"/>
    <property type="match status" value="1"/>
</dbReference>